<protein>
    <recommendedName>
        <fullName evidence="4">Lipoprotein</fullName>
    </recommendedName>
</protein>
<feature type="signal peptide" evidence="1">
    <location>
        <begin position="1"/>
        <end position="20"/>
    </location>
</feature>
<dbReference type="AlphaFoldDB" id="A0A7X0RVL7"/>
<evidence type="ECO:0008006" key="4">
    <source>
        <dbReference type="Google" id="ProtNLM"/>
    </source>
</evidence>
<dbReference type="Proteomes" id="UP000547209">
    <property type="component" value="Unassembled WGS sequence"/>
</dbReference>
<accession>A0A7X0RVL7</accession>
<keyword evidence="3" id="KW-1185">Reference proteome</keyword>
<evidence type="ECO:0000313" key="2">
    <source>
        <dbReference type="EMBL" id="MBB6674421.1"/>
    </source>
</evidence>
<comment type="caution">
    <text evidence="2">The sequence shown here is derived from an EMBL/GenBank/DDBJ whole genome shotgun (WGS) entry which is preliminary data.</text>
</comment>
<proteinExistence type="predicted"/>
<dbReference type="RefSeq" id="WP_185672285.1">
    <property type="nucleotide sequence ID" value="NZ_JACJVP010000047.1"/>
</dbReference>
<gene>
    <name evidence="2" type="ORF">H7C19_27435</name>
</gene>
<evidence type="ECO:0000256" key="1">
    <source>
        <dbReference type="SAM" id="SignalP"/>
    </source>
</evidence>
<dbReference type="EMBL" id="JACJVP010000047">
    <property type="protein sequence ID" value="MBB6674421.1"/>
    <property type="molecule type" value="Genomic_DNA"/>
</dbReference>
<organism evidence="2 3">
    <name type="scientific">Cohnella nanjingensis</name>
    <dbReference type="NCBI Taxonomy" id="1387779"/>
    <lineage>
        <taxon>Bacteria</taxon>
        <taxon>Bacillati</taxon>
        <taxon>Bacillota</taxon>
        <taxon>Bacilli</taxon>
        <taxon>Bacillales</taxon>
        <taxon>Paenibacillaceae</taxon>
        <taxon>Cohnella</taxon>
    </lineage>
</organism>
<evidence type="ECO:0000313" key="3">
    <source>
        <dbReference type="Proteomes" id="UP000547209"/>
    </source>
</evidence>
<reference evidence="2 3" key="1">
    <citation type="submission" date="2020-08" db="EMBL/GenBank/DDBJ databases">
        <title>Cohnella phylogeny.</title>
        <authorList>
            <person name="Dunlap C."/>
        </authorList>
    </citation>
    <scope>NUCLEOTIDE SEQUENCE [LARGE SCALE GENOMIC DNA]</scope>
    <source>
        <strain evidence="2 3">DSM 28246</strain>
    </source>
</reference>
<feature type="chain" id="PRO_5031390504" description="Lipoprotein" evidence="1">
    <location>
        <begin position="21"/>
        <end position="155"/>
    </location>
</feature>
<sequence>MRKRKIAFLSLAVLAAVAGAALCDRADKPQELDQADLQRWISHAEAGQRISLRDMTAFDWDTLYLLHPYADPKSIQGVRRMDRIPDDIRYLDDANLLIFVKDHRAIRYMKYPRAYGDFAEPSLRVLPADEAVFLVDRSTSPARLLQAFEGRTGYA</sequence>
<keyword evidence="1" id="KW-0732">Signal</keyword>
<name>A0A7X0RVL7_9BACL</name>